<keyword evidence="1" id="KW-0472">Membrane</keyword>
<proteinExistence type="predicted"/>
<keyword evidence="1" id="KW-0812">Transmembrane</keyword>
<protein>
    <submittedName>
        <fullName evidence="3">Aste57867_24442 protein</fullName>
    </submittedName>
</protein>
<dbReference type="EMBL" id="VJMH01007392">
    <property type="protein sequence ID" value="KAF0683514.1"/>
    <property type="molecule type" value="Genomic_DNA"/>
</dbReference>
<evidence type="ECO:0000313" key="2">
    <source>
        <dbReference type="EMBL" id="KAF0683514.1"/>
    </source>
</evidence>
<reference evidence="3 4" key="1">
    <citation type="submission" date="2019-03" db="EMBL/GenBank/DDBJ databases">
        <authorList>
            <person name="Gaulin E."/>
            <person name="Dumas B."/>
        </authorList>
    </citation>
    <scope>NUCLEOTIDE SEQUENCE [LARGE SCALE GENOMIC DNA]</scope>
    <source>
        <strain evidence="3">CBS 568.67</strain>
    </source>
</reference>
<gene>
    <name evidence="3" type="primary">Aste57867_24442</name>
    <name evidence="2" type="ORF">As57867_024366</name>
    <name evidence="3" type="ORF">ASTE57867_24442</name>
</gene>
<dbReference type="AlphaFoldDB" id="A0A485LQD1"/>
<dbReference type="PANTHER" id="PTHR39200">
    <property type="entry name" value="HYPOTHETICAL EXPORTED PROTEIN"/>
    <property type="match status" value="1"/>
</dbReference>
<evidence type="ECO:0000313" key="4">
    <source>
        <dbReference type="Proteomes" id="UP000332933"/>
    </source>
</evidence>
<evidence type="ECO:0000313" key="3">
    <source>
        <dbReference type="EMBL" id="VFU01082.1"/>
    </source>
</evidence>
<evidence type="ECO:0000256" key="1">
    <source>
        <dbReference type="SAM" id="Phobius"/>
    </source>
</evidence>
<dbReference type="PANTHER" id="PTHR39200:SF1">
    <property type="entry name" value="AUTO-TRANSPORTER ADHESIN HEAD GIN DOMAIN-CONTAINING PROTEIN-RELATED"/>
    <property type="match status" value="1"/>
</dbReference>
<dbReference type="Proteomes" id="UP000332933">
    <property type="component" value="Unassembled WGS sequence"/>
</dbReference>
<sequence length="476" mass="49522">MPRIQSRLPRVLYLIEGCAAFALRNPFGSTEPTRAIYTFTPAPTPSTTTSMTDGWPTHVFNTTTGNVRGLSLRNTGGLVYEDTVNANPSVVFRASNDDIMQAFSAELLEAKDMDILDLSFNNPNNFAIQGEYSLEIYIPSDSLKYLQSTDSGDTLVGANVLNTDVGQNVVVKNMGDGNLIVNTGHMGAQYLVVEAGGTGNIEINVDASLDASEMDVIASGLGSVAVLAGVSSSNKLTTTSSGSGSVFIGNEIGTSYVASLSTGNLVVHALDAGNVVFLNGGSCTTGDVDSSGAGSVYASSIVCQDNQIELTGAGNVFVTAANTLQSIDQGTGTTFADLSLSPTVTGAIDPLLVPIAIPTYTSLAVPNQSPWSISLDPVPVDPSATLPLPDSIKLRHHRGGLTGGQVALVIVLSIACVVLAAVAAFVVYKRVKKAQALKMMINKFDASPTDIEFTQLETPTEGIKVTSSIAKPTTTV</sequence>
<name>A0A485LQD1_9STRA</name>
<dbReference type="Gene3D" id="2.160.20.120">
    <property type="match status" value="2"/>
</dbReference>
<organism evidence="3 4">
    <name type="scientific">Aphanomyces stellatus</name>
    <dbReference type="NCBI Taxonomy" id="120398"/>
    <lineage>
        <taxon>Eukaryota</taxon>
        <taxon>Sar</taxon>
        <taxon>Stramenopiles</taxon>
        <taxon>Oomycota</taxon>
        <taxon>Saprolegniomycetes</taxon>
        <taxon>Saprolegniales</taxon>
        <taxon>Verrucalvaceae</taxon>
        <taxon>Aphanomyces</taxon>
    </lineage>
</organism>
<feature type="transmembrane region" description="Helical" evidence="1">
    <location>
        <begin position="406"/>
        <end position="428"/>
    </location>
</feature>
<dbReference type="OrthoDB" id="70758at2759"/>
<keyword evidence="4" id="KW-1185">Reference proteome</keyword>
<dbReference type="EMBL" id="CAADRA010007418">
    <property type="protein sequence ID" value="VFU01082.1"/>
    <property type="molecule type" value="Genomic_DNA"/>
</dbReference>
<reference evidence="2" key="2">
    <citation type="submission" date="2019-06" db="EMBL/GenBank/DDBJ databases">
        <title>Genomics analysis of Aphanomyces spp. identifies a new class of oomycete effector associated with host adaptation.</title>
        <authorList>
            <person name="Gaulin E."/>
        </authorList>
    </citation>
    <scope>NUCLEOTIDE SEQUENCE</scope>
    <source>
        <strain evidence="2">CBS 578.67</strain>
    </source>
</reference>
<accession>A0A485LQD1</accession>
<keyword evidence="1" id="KW-1133">Transmembrane helix</keyword>